<evidence type="ECO:0000313" key="2">
    <source>
        <dbReference type="EMBL" id="JAD61666.1"/>
    </source>
</evidence>
<proteinExistence type="predicted"/>
<name>A0A0A9BEB6_ARUDO</name>
<protein>
    <submittedName>
        <fullName evidence="2">Uncharacterized protein</fullName>
    </submittedName>
</protein>
<feature type="region of interest" description="Disordered" evidence="1">
    <location>
        <begin position="1"/>
        <end position="23"/>
    </location>
</feature>
<reference evidence="2" key="1">
    <citation type="submission" date="2014-09" db="EMBL/GenBank/DDBJ databases">
        <authorList>
            <person name="Magalhaes I.L.F."/>
            <person name="Oliveira U."/>
            <person name="Santos F.R."/>
            <person name="Vidigal T.H.D.A."/>
            <person name="Brescovit A.D."/>
            <person name="Santos A.J."/>
        </authorList>
    </citation>
    <scope>NUCLEOTIDE SEQUENCE</scope>
    <source>
        <tissue evidence="2">Shoot tissue taken approximately 20 cm above the soil surface</tissue>
    </source>
</reference>
<accession>A0A0A9BEB6</accession>
<dbReference type="AlphaFoldDB" id="A0A0A9BEB6"/>
<dbReference type="EMBL" id="GBRH01236229">
    <property type="protein sequence ID" value="JAD61666.1"/>
    <property type="molecule type" value="Transcribed_RNA"/>
</dbReference>
<feature type="compositionally biased region" description="Basic and acidic residues" evidence="1">
    <location>
        <begin position="10"/>
        <end position="20"/>
    </location>
</feature>
<evidence type="ECO:0000256" key="1">
    <source>
        <dbReference type="SAM" id="MobiDB-lite"/>
    </source>
</evidence>
<reference evidence="2" key="2">
    <citation type="journal article" date="2015" name="Data Brief">
        <title>Shoot transcriptome of the giant reed, Arundo donax.</title>
        <authorList>
            <person name="Barrero R.A."/>
            <person name="Guerrero F.D."/>
            <person name="Moolhuijzen P."/>
            <person name="Goolsby J.A."/>
            <person name="Tidwell J."/>
            <person name="Bellgard S.E."/>
            <person name="Bellgard M.I."/>
        </authorList>
    </citation>
    <scope>NUCLEOTIDE SEQUENCE</scope>
    <source>
        <tissue evidence="2">Shoot tissue taken approximately 20 cm above the soil surface</tissue>
    </source>
</reference>
<sequence>MLHRQGCGLNERKGKTEQGKLGKHSKRLAFSCLASP</sequence>
<organism evidence="2">
    <name type="scientific">Arundo donax</name>
    <name type="common">Giant reed</name>
    <name type="synonym">Donax arundinaceus</name>
    <dbReference type="NCBI Taxonomy" id="35708"/>
    <lineage>
        <taxon>Eukaryota</taxon>
        <taxon>Viridiplantae</taxon>
        <taxon>Streptophyta</taxon>
        <taxon>Embryophyta</taxon>
        <taxon>Tracheophyta</taxon>
        <taxon>Spermatophyta</taxon>
        <taxon>Magnoliopsida</taxon>
        <taxon>Liliopsida</taxon>
        <taxon>Poales</taxon>
        <taxon>Poaceae</taxon>
        <taxon>PACMAD clade</taxon>
        <taxon>Arundinoideae</taxon>
        <taxon>Arundineae</taxon>
        <taxon>Arundo</taxon>
    </lineage>
</organism>